<dbReference type="SMART" id="SM01250">
    <property type="entry name" value="KAT11"/>
    <property type="match status" value="1"/>
</dbReference>
<dbReference type="PROSITE" id="PS50134">
    <property type="entry name" value="ZF_TAZ"/>
    <property type="match status" value="2"/>
</dbReference>
<name>A0AAW1QSZ2_9CHLO</name>
<keyword evidence="10" id="KW-0010">Activator</keyword>
<keyword evidence="8" id="KW-0156">Chromatin regulator</keyword>
<feature type="domain" description="TAZ-type" evidence="17">
    <location>
        <begin position="434"/>
        <end position="517"/>
    </location>
</feature>
<dbReference type="InterPro" id="IPR013178">
    <property type="entry name" value="Histone_AcTrfase_Rtt109/CBP"/>
</dbReference>
<evidence type="ECO:0000256" key="4">
    <source>
        <dbReference type="ARBA" id="ARBA00022679"/>
    </source>
</evidence>
<accession>A0AAW1QSZ2</accession>
<comment type="catalytic activity">
    <reaction evidence="14">
        <text>L-lysyl-[protein] + acetyl-CoA = N(6)-acetyl-L-lysyl-[protein] + CoA + H(+)</text>
        <dbReference type="Rhea" id="RHEA:45948"/>
        <dbReference type="Rhea" id="RHEA-COMP:9752"/>
        <dbReference type="Rhea" id="RHEA-COMP:10731"/>
        <dbReference type="ChEBI" id="CHEBI:15378"/>
        <dbReference type="ChEBI" id="CHEBI:29969"/>
        <dbReference type="ChEBI" id="CHEBI:57287"/>
        <dbReference type="ChEBI" id="CHEBI:57288"/>
        <dbReference type="ChEBI" id="CHEBI:61930"/>
        <dbReference type="EC" id="2.3.1.48"/>
    </reaction>
</comment>
<feature type="compositionally biased region" description="Polar residues" evidence="16">
    <location>
        <begin position="399"/>
        <end position="408"/>
    </location>
</feature>
<evidence type="ECO:0000256" key="14">
    <source>
        <dbReference type="ARBA" id="ARBA00048017"/>
    </source>
</evidence>
<dbReference type="Pfam" id="PF02135">
    <property type="entry name" value="zf-TAZ"/>
    <property type="match status" value="2"/>
</dbReference>
<dbReference type="CDD" id="cd15614">
    <property type="entry name" value="PHD_HAC_like"/>
    <property type="match status" value="1"/>
</dbReference>
<feature type="region of interest" description="Disordered" evidence="16">
    <location>
        <begin position="291"/>
        <end position="325"/>
    </location>
</feature>
<comment type="caution">
    <text evidence="20">The sequence shown here is derived from an EMBL/GenBank/DDBJ whole genome shotgun (WGS) entry which is preliminary data.</text>
</comment>
<evidence type="ECO:0000259" key="17">
    <source>
        <dbReference type="PROSITE" id="PS50134"/>
    </source>
</evidence>
<evidence type="ECO:0000313" key="20">
    <source>
        <dbReference type="EMBL" id="KAK9824572.1"/>
    </source>
</evidence>
<evidence type="ECO:0000256" key="3">
    <source>
        <dbReference type="ARBA" id="ARBA00013184"/>
    </source>
</evidence>
<feature type="compositionally biased region" description="Polar residues" evidence="16">
    <location>
        <begin position="234"/>
        <end position="244"/>
    </location>
</feature>
<organism evidence="20 21">
    <name type="scientific">[Myrmecia] bisecta</name>
    <dbReference type="NCBI Taxonomy" id="41462"/>
    <lineage>
        <taxon>Eukaryota</taxon>
        <taxon>Viridiplantae</taxon>
        <taxon>Chlorophyta</taxon>
        <taxon>core chlorophytes</taxon>
        <taxon>Trebouxiophyceae</taxon>
        <taxon>Trebouxiales</taxon>
        <taxon>Trebouxiaceae</taxon>
        <taxon>Myrmecia</taxon>
    </lineage>
</organism>
<dbReference type="InterPro" id="IPR000197">
    <property type="entry name" value="Znf_TAZ"/>
</dbReference>
<dbReference type="PROSITE" id="PS01359">
    <property type="entry name" value="ZF_PHD_1"/>
    <property type="match status" value="1"/>
</dbReference>
<dbReference type="PANTHER" id="PTHR13808">
    <property type="entry name" value="CBP/P300-RELATED"/>
    <property type="match status" value="1"/>
</dbReference>
<feature type="domain" description="TAZ-type" evidence="17">
    <location>
        <begin position="1318"/>
        <end position="1399"/>
    </location>
</feature>
<evidence type="ECO:0000256" key="16">
    <source>
        <dbReference type="SAM" id="MobiDB-lite"/>
    </source>
</evidence>
<dbReference type="GO" id="GO:0003713">
    <property type="term" value="F:transcription coactivator activity"/>
    <property type="evidence" value="ECO:0007669"/>
    <property type="project" value="TreeGrafter"/>
</dbReference>
<dbReference type="GO" id="GO:0000123">
    <property type="term" value="C:histone acetyltransferase complex"/>
    <property type="evidence" value="ECO:0007669"/>
    <property type="project" value="TreeGrafter"/>
</dbReference>
<dbReference type="SUPFAM" id="SSF57850">
    <property type="entry name" value="RING/U-box"/>
    <property type="match status" value="1"/>
</dbReference>
<keyword evidence="7" id="KW-0862">Zinc</keyword>
<evidence type="ECO:0000256" key="6">
    <source>
        <dbReference type="ARBA" id="ARBA00022771"/>
    </source>
</evidence>
<evidence type="ECO:0000256" key="9">
    <source>
        <dbReference type="ARBA" id="ARBA00023015"/>
    </source>
</evidence>
<dbReference type="InterPro" id="IPR043145">
    <property type="entry name" value="Znf_ZZ_sf"/>
</dbReference>
<dbReference type="GO" id="GO:0045944">
    <property type="term" value="P:positive regulation of transcription by RNA polymerase II"/>
    <property type="evidence" value="ECO:0007669"/>
    <property type="project" value="TreeGrafter"/>
</dbReference>
<feature type="region of interest" description="Disordered" evidence="16">
    <location>
        <begin position="100"/>
        <end position="200"/>
    </location>
</feature>
<dbReference type="InterPro" id="IPR036529">
    <property type="entry name" value="KIX_dom_sf"/>
</dbReference>
<evidence type="ECO:0000256" key="2">
    <source>
        <dbReference type="ARBA" id="ARBA00004123"/>
    </source>
</evidence>
<dbReference type="SUPFAM" id="SSF57933">
    <property type="entry name" value="TAZ domain"/>
    <property type="match status" value="2"/>
</dbReference>
<keyword evidence="5" id="KW-0479">Metal-binding</keyword>
<dbReference type="EMBL" id="JALJOR010000002">
    <property type="protein sequence ID" value="KAK9824572.1"/>
    <property type="molecule type" value="Genomic_DNA"/>
</dbReference>
<dbReference type="InterPro" id="IPR011011">
    <property type="entry name" value="Znf_FYVE_PHD"/>
</dbReference>
<feature type="region of interest" description="Disordered" evidence="16">
    <location>
        <begin position="219"/>
        <end position="252"/>
    </location>
</feature>
<dbReference type="GO" id="GO:0004402">
    <property type="term" value="F:histone acetyltransferase activity"/>
    <property type="evidence" value="ECO:0007669"/>
    <property type="project" value="InterPro"/>
</dbReference>
<feature type="region of interest" description="Disordered" evidence="16">
    <location>
        <begin position="1049"/>
        <end position="1078"/>
    </location>
</feature>
<dbReference type="GO" id="GO:0005634">
    <property type="term" value="C:nucleus"/>
    <property type="evidence" value="ECO:0007669"/>
    <property type="project" value="UniProtKB-SubCell"/>
</dbReference>
<evidence type="ECO:0000256" key="8">
    <source>
        <dbReference type="ARBA" id="ARBA00022853"/>
    </source>
</evidence>
<feature type="domain" description="ZZ-type" evidence="18">
    <location>
        <begin position="1253"/>
        <end position="1307"/>
    </location>
</feature>
<keyword evidence="21" id="KW-1185">Reference proteome</keyword>
<protein>
    <recommendedName>
        <fullName evidence="3">histone acetyltransferase</fullName>
        <ecNumber evidence="3">2.3.1.48</ecNumber>
    </recommendedName>
</protein>
<evidence type="ECO:0000313" key="21">
    <source>
        <dbReference type="Proteomes" id="UP001489004"/>
    </source>
</evidence>
<reference evidence="20 21" key="1">
    <citation type="journal article" date="2024" name="Nat. Commun.">
        <title>Phylogenomics reveals the evolutionary origins of lichenization in chlorophyte algae.</title>
        <authorList>
            <person name="Puginier C."/>
            <person name="Libourel C."/>
            <person name="Otte J."/>
            <person name="Skaloud P."/>
            <person name="Haon M."/>
            <person name="Grisel S."/>
            <person name="Petersen M."/>
            <person name="Berrin J.G."/>
            <person name="Delaux P.M."/>
            <person name="Dal Grande F."/>
            <person name="Keller J."/>
        </authorList>
    </citation>
    <scope>NUCLEOTIDE SEQUENCE [LARGE SCALE GENOMIC DNA]</scope>
    <source>
        <strain evidence="20 21">SAG 2043</strain>
    </source>
</reference>
<evidence type="ECO:0000256" key="10">
    <source>
        <dbReference type="ARBA" id="ARBA00023159"/>
    </source>
</evidence>
<evidence type="ECO:0000256" key="11">
    <source>
        <dbReference type="ARBA" id="ARBA00023163"/>
    </source>
</evidence>
<feature type="compositionally biased region" description="Low complexity" evidence="16">
    <location>
        <begin position="147"/>
        <end position="190"/>
    </location>
</feature>
<dbReference type="Gene3D" id="1.10.246.20">
    <property type="entry name" value="Coactivator CBP, KIX domain"/>
    <property type="match status" value="1"/>
</dbReference>
<keyword evidence="9" id="KW-0805">Transcription regulation</keyword>
<dbReference type="Gene3D" id="3.30.40.10">
    <property type="entry name" value="Zinc/RING finger domain, C3HC4 (zinc finger)"/>
    <property type="match status" value="1"/>
</dbReference>
<feature type="region of interest" description="Disordered" evidence="16">
    <location>
        <begin position="1"/>
        <end position="20"/>
    </location>
</feature>
<feature type="region of interest" description="Disordered" evidence="16">
    <location>
        <begin position="380"/>
        <end position="408"/>
    </location>
</feature>
<keyword evidence="11" id="KW-0804">Transcription</keyword>
<dbReference type="GO" id="GO:0005667">
    <property type="term" value="C:transcription regulator complex"/>
    <property type="evidence" value="ECO:0007669"/>
    <property type="project" value="TreeGrafter"/>
</dbReference>
<comment type="subcellular location">
    <subcellularLocation>
        <location evidence="2">Nucleus</location>
    </subcellularLocation>
</comment>
<feature type="compositionally biased region" description="Low complexity" evidence="16">
    <location>
        <begin position="1"/>
        <end position="18"/>
    </location>
</feature>
<keyword evidence="13" id="KW-0012">Acyltransferase</keyword>
<proteinExistence type="predicted"/>
<dbReference type="PROSITE" id="PS51727">
    <property type="entry name" value="CBP_P300_HAT"/>
    <property type="match status" value="1"/>
</dbReference>
<evidence type="ECO:0000256" key="12">
    <source>
        <dbReference type="ARBA" id="ARBA00023242"/>
    </source>
</evidence>
<dbReference type="EC" id="2.3.1.48" evidence="3"/>
<dbReference type="SUPFAM" id="SSF57903">
    <property type="entry name" value="FYVE/PHD zinc finger"/>
    <property type="match status" value="1"/>
</dbReference>
<keyword evidence="4" id="KW-0808">Transferase</keyword>
<keyword evidence="6 15" id="KW-0863">Zinc-finger</keyword>
<dbReference type="PROSITE" id="PS50135">
    <property type="entry name" value="ZF_ZZ_2"/>
    <property type="match status" value="1"/>
</dbReference>
<feature type="compositionally biased region" description="Polar residues" evidence="16">
    <location>
        <begin position="292"/>
        <end position="316"/>
    </location>
</feature>
<dbReference type="Proteomes" id="UP001489004">
    <property type="component" value="Unassembled WGS sequence"/>
</dbReference>
<keyword evidence="12" id="KW-0539">Nucleus</keyword>
<evidence type="ECO:0000259" key="18">
    <source>
        <dbReference type="PROSITE" id="PS50135"/>
    </source>
</evidence>
<dbReference type="PANTHER" id="PTHR13808:SF1">
    <property type="entry name" value="HISTONE ACETYLTRANSFERASE"/>
    <property type="match status" value="1"/>
</dbReference>
<feature type="compositionally biased region" description="Basic residues" evidence="16">
    <location>
        <begin position="1050"/>
        <end position="1070"/>
    </location>
</feature>
<feature type="region of interest" description="Disordered" evidence="16">
    <location>
        <begin position="1430"/>
        <end position="1452"/>
    </location>
</feature>
<dbReference type="GO" id="GO:0031490">
    <property type="term" value="F:chromatin DNA binding"/>
    <property type="evidence" value="ECO:0007669"/>
    <property type="project" value="TreeGrafter"/>
</dbReference>
<dbReference type="Gene3D" id="1.20.1020.10">
    <property type="entry name" value="TAZ domain"/>
    <property type="match status" value="2"/>
</dbReference>
<feature type="domain" description="CBP/p300-type HAT" evidence="19">
    <location>
        <begin position="783"/>
        <end position="1251"/>
    </location>
</feature>
<sequence length="1452" mass="161142">MQAPQVQTPAPQQAVNPPSWKTWHTEADVPQRRQLINHIFKLFSARKPNAAKEWDEKLPDFVRRLEEALYRTAASKEEYADLTTLEARLQNVARRMVARTNPGAGTSGRPPAGPGFPGMGMPQQNGNGFMATYGQPSNFNSSGQMLQQNGSGQVPGVQSSGLQQTSSATTSAAQPSQTLGSAGSGSFNQGSNGGQMLGTSAALPLSSPALIKMDGSEQQLSMGPLQGQPGMPWNQGNAAPSSGTGPVMSNGAPVLLRNSRDAWMPGQPTTMNTGASTQAGSRMLINGMAPGQLSSAAQPSQQGGVPQLNPQQQNSPALRGMGNGGGMMQLHNGMIPIPGQGSQQMMQGMVPVMHQNQGMSQGLQGPGMGMMNSGMGSMGSMGHPGSSAGSPSLSGMSQMPGQSSTASQQMMPGMNPMDPNNAAGQHDAEFVAKQEARRQYIAKQQRWLLFLRHCAKCQAPEGQCQYGSSCTVSKALWRHILTCADPQCDYPRCVSSRELLKHHQKCTSSNCPVCTPVKHYVQRQRMAMQRKQSEMQQGLHAQGMAGMQHPHMLAHGMPQGQMHPHMMANGHPQNLLHPMNGMRGGAEPPAKRQKSVVMLENKGTSLVEAFSMEEIQVHLQQLRLTTALAQGLKVPNLAMFEFEDDNACKACGETRLTFEPPSVYCTSCGQRIKRNQVYYCTPLKKSEVKGYWCHPCYTEHKGDRIDLDGTLIRKLELEKRKNDEEMEEGWVQCDQCECWVHQICGLFNKGRNDDEAPYVCPMCLLDGLETGKRRPIQVRPQAMLEARDLPRCELSDFLQARLDASLERERAERARARGLQPEQVETVDNLVVRVINNVSKKMEVKPKFFESFRNDGYPEAFPYRQKVIVLFQRIDGVDVCLYCLYAQEYGEDCPMPNKRWVYLSYLDSVKYFRPEMLETVGRGCALRTFVYHEILVGYLQYIKEHGFTSMFIWACPPLQGDDYILYCHPGKQKTPRSDRLREWYHALIRIAKEEGIVTYVSNLFDTFFEGGKDHRIAKPSIMHLPYLEGDYWPGEAENLLANMTEEQRQAGKKGKKAGKVRTKATAKGKRYGSGPTTTDEQLMGRLGEVIQGMKDDFIVVHLQEPCSFCREYISGGERHYHPAPPSRTVKNERTFEGISLDTPGQSSQRVTAMSRFQLCPKCYEAEVSAAAENGGKSKGLPSGIALSDLQSQKVEPIPPVVDNNPDLASEFFDTRQAFLSLCQGNHYQFDSLRRAKHSSMMVLYHLHNPDAPAFACTCNHCSCEIEPGAGFRCSICTDFDLCAVCRHNPMVGPMHPHPLVPHARKIDETRTRMTEEERRERAQSLQRTMNLLVHASACSNPTCPSSNCSKVKALFQHAVSCTRKVTGGCPLCRRMWALLQLHAKQCQAASCPVPRCRELREMRRRQMARQEEKRRHAYQAMLRQQAIARQQQAQQGGLSQQQALSQPSSSLF</sequence>
<comment type="function">
    <text evidence="1">Acetyltransferase enzyme. Acetylates histones, giving a specific tag for transcriptional activation.</text>
</comment>
<evidence type="ECO:0000256" key="13">
    <source>
        <dbReference type="ARBA" id="ARBA00023315"/>
    </source>
</evidence>
<dbReference type="InterPro" id="IPR031162">
    <property type="entry name" value="CBP_P300_HAT"/>
</dbReference>
<dbReference type="InterPro" id="IPR035898">
    <property type="entry name" value="TAZ_dom_sf"/>
</dbReference>
<dbReference type="InterPro" id="IPR013083">
    <property type="entry name" value="Znf_RING/FYVE/PHD"/>
</dbReference>
<dbReference type="Gene3D" id="3.30.60.90">
    <property type="match status" value="1"/>
</dbReference>
<dbReference type="InterPro" id="IPR019786">
    <property type="entry name" value="Zinc_finger_PHD-type_CS"/>
</dbReference>
<dbReference type="GO" id="GO:0008270">
    <property type="term" value="F:zinc ion binding"/>
    <property type="evidence" value="ECO:0007669"/>
    <property type="project" value="UniProtKB-KW"/>
</dbReference>
<dbReference type="SMART" id="SM00551">
    <property type="entry name" value="ZnF_TAZ"/>
    <property type="match status" value="2"/>
</dbReference>
<evidence type="ECO:0000256" key="7">
    <source>
        <dbReference type="ARBA" id="ARBA00022833"/>
    </source>
</evidence>
<evidence type="ECO:0000259" key="19">
    <source>
        <dbReference type="PROSITE" id="PS51727"/>
    </source>
</evidence>
<feature type="compositionally biased region" description="Polar residues" evidence="16">
    <location>
        <begin position="134"/>
        <end position="146"/>
    </location>
</feature>
<dbReference type="InterPro" id="IPR000433">
    <property type="entry name" value="Znf_ZZ"/>
</dbReference>
<evidence type="ECO:0000256" key="15">
    <source>
        <dbReference type="PROSITE-ProRule" id="PRU00228"/>
    </source>
</evidence>
<dbReference type="Pfam" id="PF08214">
    <property type="entry name" value="HAT_KAT11"/>
    <property type="match status" value="1"/>
</dbReference>
<evidence type="ECO:0000256" key="1">
    <source>
        <dbReference type="ARBA" id="ARBA00002581"/>
    </source>
</evidence>
<gene>
    <name evidence="20" type="ORF">WJX72_011411</name>
</gene>
<dbReference type="PROSITE" id="PS01357">
    <property type="entry name" value="ZF_ZZ_1"/>
    <property type="match status" value="1"/>
</dbReference>
<evidence type="ECO:0000256" key="5">
    <source>
        <dbReference type="ARBA" id="ARBA00022723"/>
    </source>
</evidence>
<feature type="compositionally biased region" description="Low complexity" evidence="16">
    <location>
        <begin position="380"/>
        <end position="397"/>
    </location>
</feature>